<gene>
    <name evidence="1" type="ORF">ATO12_19670</name>
</gene>
<keyword evidence="2" id="KW-1185">Reference proteome</keyword>
<name>A0A023BTB6_9FLAO</name>
<dbReference type="AlphaFoldDB" id="A0A023BTB6"/>
<dbReference type="STRING" id="1317122.ATO12_19670"/>
<dbReference type="OrthoDB" id="275473at2"/>
<reference evidence="1 2" key="1">
    <citation type="submission" date="2014-04" db="EMBL/GenBank/DDBJ databases">
        <title>Aquimarina sp. 22II-S11-z7 Genome Sequencing.</title>
        <authorList>
            <person name="Lai Q."/>
        </authorList>
    </citation>
    <scope>NUCLEOTIDE SEQUENCE [LARGE SCALE GENOMIC DNA]</scope>
    <source>
        <strain evidence="1 2">22II-S11-z7</strain>
    </source>
</reference>
<protein>
    <recommendedName>
        <fullName evidence="3">Nucleoside 2-deoxyribosyltransferase</fullName>
    </recommendedName>
</protein>
<evidence type="ECO:0000313" key="2">
    <source>
        <dbReference type="Proteomes" id="UP000023541"/>
    </source>
</evidence>
<comment type="caution">
    <text evidence="1">The sequence shown here is derived from an EMBL/GenBank/DDBJ whole genome shotgun (WGS) entry which is preliminary data.</text>
</comment>
<dbReference type="Proteomes" id="UP000023541">
    <property type="component" value="Unassembled WGS sequence"/>
</dbReference>
<dbReference type="EMBL" id="AQRA01000006">
    <property type="protein sequence ID" value="EZH73225.1"/>
    <property type="molecule type" value="Genomic_DNA"/>
</dbReference>
<dbReference type="Gene3D" id="3.40.50.450">
    <property type="match status" value="1"/>
</dbReference>
<organism evidence="1 2">
    <name type="scientific">Aquimarina atlantica</name>
    <dbReference type="NCBI Taxonomy" id="1317122"/>
    <lineage>
        <taxon>Bacteria</taxon>
        <taxon>Pseudomonadati</taxon>
        <taxon>Bacteroidota</taxon>
        <taxon>Flavobacteriia</taxon>
        <taxon>Flavobacteriales</taxon>
        <taxon>Flavobacteriaceae</taxon>
        <taxon>Aquimarina</taxon>
    </lineage>
</organism>
<evidence type="ECO:0000313" key="1">
    <source>
        <dbReference type="EMBL" id="EZH73225.1"/>
    </source>
</evidence>
<accession>A0A023BTB6</accession>
<dbReference type="InterPro" id="IPR039470">
    <property type="entry name" value="Nuc_deoxyri_tr2"/>
</dbReference>
<dbReference type="Pfam" id="PF15891">
    <property type="entry name" value="Nuc_deoxyri_tr2"/>
    <property type="match status" value="1"/>
</dbReference>
<dbReference type="SUPFAM" id="SSF52309">
    <property type="entry name" value="N-(deoxy)ribosyltransferase-like"/>
    <property type="match status" value="1"/>
</dbReference>
<proteinExistence type="predicted"/>
<dbReference type="eggNOG" id="COG0438">
    <property type="taxonomic scope" value="Bacteria"/>
</dbReference>
<dbReference type="RefSeq" id="WP_034243060.1">
    <property type="nucleotide sequence ID" value="NZ_AQRA01000006.1"/>
</dbReference>
<evidence type="ECO:0008006" key="3">
    <source>
        <dbReference type="Google" id="ProtNLM"/>
    </source>
</evidence>
<sequence>MNLVVPPITPELNKDLSVFLAGSIESGVAQKWQDKVIEELSEENVTLLNPRRLSWDASWEQKIDNPVFKEQVLWELEALEKADMIIMYFDKNTTSPITLLELGLYARSNKLVVCCPDGFWRKGNVDIVCEQYGLQKVNSLEELINEVKKKLE</sequence>